<dbReference type="OrthoDB" id="573800at2"/>
<dbReference type="RefSeq" id="WP_117003930.1">
    <property type="nucleotide sequence ID" value="NZ_BMJS01000051.1"/>
</dbReference>
<comment type="similarity">
    <text evidence="1">Belongs to the RelE toxin family.</text>
</comment>
<keyword evidence="2" id="KW-1277">Toxin-antitoxin system</keyword>
<accession>A0A8J2Z6W5</accession>
<dbReference type="EMBL" id="BMJS01000051">
    <property type="protein sequence ID" value="GGG07335.1"/>
    <property type="molecule type" value="Genomic_DNA"/>
</dbReference>
<evidence type="ECO:0000256" key="1">
    <source>
        <dbReference type="ARBA" id="ARBA00006226"/>
    </source>
</evidence>
<dbReference type="Pfam" id="PF05016">
    <property type="entry name" value="ParE_toxin"/>
    <property type="match status" value="1"/>
</dbReference>
<reference evidence="3" key="2">
    <citation type="submission" date="2020-09" db="EMBL/GenBank/DDBJ databases">
        <authorList>
            <person name="Sun Q."/>
            <person name="Zhou Y."/>
        </authorList>
    </citation>
    <scope>NUCLEOTIDE SEQUENCE</scope>
    <source>
        <strain evidence="3">CGMCC 1.15758</strain>
    </source>
</reference>
<protein>
    <recommendedName>
        <fullName evidence="5">Addiction module toxin, RelE/StbE family</fullName>
    </recommendedName>
</protein>
<dbReference type="PANTHER" id="PTHR33755">
    <property type="entry name" value="TOXIN PARE1-RELATED"/>
    <property type="match status" value="1"/>
</dbReference>
<organism evidence="3 4">
    <name type="scientific">Cysteiniphilum litorale</name>
    <dbReference type="NCBI Taxonomy" id="2056700"/>
    <lineage>
        <taxon>Bacteria</taxon>
        <taxon>Pseudomonadati</taxon>
        <taxon>Pseudomonadota</taxon>
        <taxon>Gammaproteobacteria</taxon>
        <taxon>Thiotrichales</taxon>
        <taxon>Fastidiosibacteraceae</taxon>
        <taxon>Cysteiniphilum</taxon>
    </lineage>
</organism>
<keyword evidence="4" id="KW-1185">Reference proteome</keyword>
<evidence type="ECO:0000256" key="2">
    <source>
        <dbReference type="ARBA" id="ARBA00022649"/>
    </source>
</evidence>
<comment type="caution">
    <text evidence="3">The sequence shown here is derived from an EMBL/GenBank/DDBJ whole genome shotgun (WGS) entry which is preliminary data.</text>
</comment>
<dbReference type="AlphaFoldDB" id="A0A8J2Z6W5"/>
<dbReference type="InterPro" id="IPR051803">
    <property type="entry name" value="TA_system_RelE-like_toxin"/>
</dbReference>
<dbReference type="NCBIfam" id="TIGR02385">
    <property type="entry name" value="RelE_StbE"/>
    <property type="match status" value="1"/>
</dbReference>
<dbReference type="InterPro" id="IPR007712">
    <property type="entry name" value="RelE/ParE_toxin"/>
</dbReference>
<evidence type="ECO:0000313" key="4">
    <source>
        <dbReference type="Proteomes" id="UP000636949"/>
    </source>
</evidence>
<gene>
    <name evidence="3" type="ORF">GCM10010995_26110</name>
</gene>
<proteinExistence type="inferred from homology"/>
<name>A0A8J2Z6W5_9GAMM</name>
<dbReference type="Proteomes" id="UP000636949">
    <property type="component" value="Unassembled WGS sequence"/>
</dbReference>
<sequence>MTELQWSHLARNDLLSIVDYISDDNPDAAQHLKDDIEEKVLYLLEFPKMGKAGRVKGTRELVTWANYIVVYQVKDSAIIILRILHSVWTLVSCC</sequence>
<dbReference type="InterPro" id="IPR035093">
    <property type="entry name" value="RelE/ParE_toxin_dom_sf"/>
</dbReference>
<evidence type="ECO:0000313" key="3">
    <source>
        <dbReference type="EMBL" id="GGG07335.1"/>
    </source>
</evidence>
<reference evidence="3" key="1">
    <citation type="journal article" date="2014" name="Int. J. Syst. Evol. Microbiol.">
        <title>Complete genome sequence of Corynebacterium casei LMG S-19264T (=DSM 44701T), isolated from a smear-ripened cheese.</title>
        <authorList>
            <consortium name="US DOE Joint Genome Institute (JGI-PGF)"/>
            <person name="Walter F."/>
            <person name="Albersmeier A."/>
            <person name="Kalinowski J."/>
            <person name="Ruckert C."/>
        </authorList>
    </citation>
    <scope>NUCLEOTIDE SEQUENCE</scope>
    <source>
        <strain evidence="3">CGMCC 1.15758</strain>
    </source>
</reference>
<evidence type="ECO:0008006" key="5">
    <source>
        <dbReference type="Google" id="ProtNLM"/>
    </source>
</evidence>
<dbReference type="Gene3D" id="3.30.2310.20">
    <property type="entry name" value="RelE-like"/>
    <property type="match status" value="1"/>
</dbReference>